<feature type="binding site" evidence="1">
    <location>
        <position position="273"/>
    </location>
    <ligand>
        <name>Mg(2+)</name>
        <dbReference type="ChEBI" id="CHEBI:18420"/>
        <label>1</label>
    </ligand>
</feature>
<sequence length="329" mass="34966">MSVLSLSETSPPRPSLEERALGAYLGFAVGDALGAPVEFMTPREIRATHNGIHDSMTGGGWLRLRPGQVTDDTQMSLALGGAMLASGGWNLRAVADSFVGWLQSRPVDVGNTCRRGIRRYLQTGTLRGAPAEEDGGNGALMRNLPVALGTPPPRDAGGTDTGAGQAEGEDAVFAQRSIEQARITHGHALSDEATVALGRMTRILLSGGERGDCRRIADELVARHRVFAFEPWPGRTSGYVVDTVQTVLDVFFRGETFEACLLDAVNRGGDADTNGALTGQLAGALWGVRAIPERWLRKLDERVRAEISAQARGLLLLGRWSGEGGGAGR</sequence>
<dbReference type="AlphaFoldDB" id="A0A178INV7"/>
<keyword evidence="2" id="KW-0378">Hydrolase</keyword>
<name>A0A178INV7_9BACT</name>
<dbReference type="STRING" id="1184151.AW736_03590"/>
<feature type="binding site" evidence="1">
    <location>
        <position position="70"/>
    </location>
    <ligand>
        <name>Mg(2+)</name>
        <dbReference type="ChEBI" id="CHEBI:18420"/>
        <label>1</label>
    </ligand>
</feature>
<feature type="binding site" evidence="1">
    <location>
        <position position="71"/>
    </location>
    <ligand>
        <name>Mg(2+)</name>
        <dbReference type="ChEBI" id="CHEBI:18420"/>
        <label>1</label>
    </ligand>
</feature>
<dbReference type="Pfam" id="PF03747">
    <property type="entry name" value="ADP_ribosyl_GH"/>
    <property type="match status" value="1"/>
</dbReference>
<feature type="binding site" evidence="1">
    <location>
        <position position="272"/>
    </location>
    <ligand>
        <name>Mg(2+)</name>
        <dbReference type="ChEBI" id="CHEBI:18420"/>
        <label>1</label>
    </ligand>
</feature>
<dbReference type="InterPro" id="IPR013479">
    <property type="entry name" value="ADP-ribosyl_diN_reduct_hydro"/>
</dbReference>
<dbReference type="InterPro" id="IPR050792">
    <property type="entry name" value="ADP-ribosylglycohydrolase"/>
</dbReference>
<dbReference type="SUPFAM" id="SSF101478">
    <property type="entry name" value="ADP-ribosylglycohydrolase"/>
    <property type="match status" value="1"/>
</dbReference>
<dbReference type="EMBL" id="LRRQ01000029">
    <property type="protein sequence ID" value="OAM91381.1"/>
    <property type="molecule type" value="Genomic_DNA"/>
</dbReference>
<keyword evidence="3" id="KW-1185">Reference proteome</keyword>
<keyword evidence="1" id="KW-0479">Metal-binding</keyword>
<feature type="binding site" evidence="1">
    <location>
        <position position="72"/>
    </location>
    <ligand>
        <name>Mg(2+)</name>
        <dbReference type="ChEBI" id="CHEBI:18420"/>
        <label>1</label>
    </ligand>
</feature>
<gene>
    <name evidence="2" type="ORF">AW736_03590</name>
</gene>
<dbReference type="InterPro" id="IPR036705">
    <property type="entry name" value="Ribosyl_crysJ1_sf"/>
</dbReference>
<dbReference type="OrthoDB" id="9798107at2"/>
<organism evidence="2 3">
    <name type="scientific">Termitidicoccus mucosus</name>
    <dbReference type="NCBI Taxonomy" id="1184151"/>
    <lineage>
        <taxon>Bacteria</taxon>
        <taxon>Pseudomonadati</taxon>
        <taxon>Verrucomicrobiota</taxon>
        <taxon>Opitutia</taxon>
        <taxon>Opitutales</taxon>
        <taxon>Opitutaceae</taxon>
        <taxon>Termitidicoccus</taxon>
    </lineage>
</organism>
<dbReference type="PANTHER" id="PTHR16222">
    <property type="entry name" value="ADP-RIBOSYLGLYCOHYDROLASE"/>
    <property type="match status" value="1"/>
</dbReference>
<dbReference type="GO" id="GO:0016787">
    <property type="term" value="F:hydrolase activity"/>
    <property type="evidence" value="ECO:0007669"/>
    <property type="project" value="UniProtKB-KW"/>
</dbReference>
<comment type="cofactor">
    <cofactor evidence="1">
        <name>Mg(2+)</name>
        <dbReference type="ChEBI" id="CHEBI:18420"/>
    </cofactor>
    <text evidence="1">Binds 2 magnesium ions per subunit.</text>
</comment>
<protein>
    <submittedName>
        <fullName evidence="2">ADP-ribosyl-[dinitrogen reductase] hydrolase</fullName>
    </submittedName>
</protein>
<evidence type="ECO:0000313" key="2">
    <source>
        <dbReference type="EMBL" id="OAM91381.1"/>
    </source>
</evidence>
<dbReference type="InterPro" id="IPR005502">
    <property type="entry name" value="Ribosyl_crysJ1"/>
</dbReference>
<accession>A0A178INV7</accession>
<dbReference type="PANTHER" id="PTHR16222:SF12">
    <property type="entry name" value="ADP-RIBOSYLGLYCOHYDROLASE-RELATED"/>
    <property type="match status" value="1"/>
</dbReference>
<reference evidence="2 3" key="1">
    <citation type="submission" date="2016-01" db="EMBL/GenBank/DDBJ databases">
        <title>High potential of lignocellulose degradation of a new Verrucomicrobia species.</title>
        <authorList>
            <person name="Wang Y."/>
            <person name="Shi Y."/>
            <person name="Qiu Z."/>
            <person name="Liu S."/>
            <person name="Yang H."/>
        </authorList>
    </citation>
    <scope>NUCLEOTIDE SEQUENCE [LARGE SCALE GENOMIC DNA]</scope>
    <source>
        <strain evidence="2 3">TSB47</strain>
    </source>
</reference>
<dbReference type="Proteomes" id="UP000078486">
    <property type="component" value="Unassembled WGS sequence"/>
</dbReference>
<dbReference type="RefSeq" id="WP_068768886.1">
    <property type="nucleotide sequence ID" value="NZ_CP109796.1"/>
</dbReference>
<dbReference type="Gene3D" id="1.10.4080.10">
    <property type="entry name" value="ADP-ribosylation/Crystallin J1"/>
    <property type="match status" value="1"/>
</dbReference>
<proteinExistence type="predicted"/>
<evidence type="ECO:0000256" key="1">
    <source>
        <dbReference type="PIRSR" id="PIRSR605502-1"/>
    </source>
</evidence>
<feature type="binding site" evidence="1">
    <location>
        <position position="270"/>
    </location>
    <ligand>
        <name>Mg(2+)</name>
        <dbReference type="ChEBI" id="CHEBI:18420"/>
        <label>1</label>
    </ligand>
</feature>
<comment type="caution">
    <text evidence="2">The sequence shown here is derived from an EMBL/GenBank/DDBJ whole genome shotgun (WGS) entry which is preliminary data.</text>
</comment>
<dbReference type="NCBIfam" id="TIGR02662">
    <property type="entry name" value="dinitro_DRAG"/>
    <property type="match status" value="1"/>
</dbReference>
<evidence type="ECO:0000313" key="3">
    <source>
        <dbReference type="Proteomes" id="UP000078486"/>
    </source>
</evidence>
<keyword evidence="1" id="KW-0460">Magnesium</keyword>
<dbReference type="GO" id="GO:0046872">
    <property type="term" value="F:metal ion binding"/>
    <property type="evidence" value="ECO:0007669"/>
    <property type="project" value="UniProtKB-KW"/>
</dbReference>